<protein>
    <recommendedName>
        <fullName evidence="1">PRISE-like Rossmann-fold domain-containing protein</fullName>
    </recommendedName>
</protein>
<name>A0A2P5I112_DIAHE</name>
<comment type="caution">
    <text evidence="2">The sequence shown here is derived from an EMBL/GenBank/DDBJ whole genome shotgun (WGS) entry which is preliminary data.</text>
</comment>
<organism evidence="2 3">
    <name type="scientific">Diaporthe helianthi</name>
    <dbReference type="NCBI Taxonomy" id="158607"/>
    <lineage>
        <taxon>Eukaryota</taxon>
        <taxon>Fungi</taxon>
        <taxon>Dikarya</taxon>
        <taxon>Ascomycota</taxon>
        <taxon>Pezizomycotina</taxon>
        <taxon>Sordariomycetes</taxon>
        <taxon>Sordariomycetidae</taxon>
        <taxon>Diaporthales</taxon>
        <taxon>Diaporthaceae</taxon>
        <taxon>Diaporthe</taxon>
    </lineage>
</organism>
<dbReference type="InterPro" id="IPR036291">
    <property type="entry name" value="NAD(P)-bd_dom_sf"/>
</dbReference>
<dbReference type="InParanoid" id="A0A2P5I112"/>
<dbReference type="PANTHER" id="PTHR32487">
    <property type="entry name" value="3-OXO-DELTA(4,5)-STEROID 5-BETA-REDUCTASE"/>
    <property type="match status" value="1"/>
</dbReference>
<evidence type="ECO:0000313" key="2">
    <source>
        <dbReference type="EMBL" id="POS76164.1"/>
    </source>
</evidence>
<dbReference type="Pfam" id="PF22917">
    <property type="entry name" value="PRISE"/>
    <property type="match status" value="1"/>
</dbReference>
<reference evidence="2" key="1">
    <citation type="submission" date="2017-09" db="EMBL/GenBank/DDBJ databases">
        <title>Polyketide synthases of a Diaporthe helianthi virulent isolate.</title>
        <authorList>
            <person name="Baroncelli R."/>
        </authorList>
    </citation>
    <scope>NUCLEOTIDE SEQUENCE [LARGE SCALE GENOMIC DNA]</scope>
    <source>
        <strain evidence="2">7/96</strain>
    </source>
</reference>
<evidence type="ECO:0000313" key="3">
    <source>
        <dbReference type="Proteomes" id="UP000094444"/>
    </source>
</evidence>
<dbReference type="EMBL" id="MAVT02000399">
    <property type="protein sequence ID" value="POS76164.1"/>
    <property type="molecule type" value="Genomic_DNA"/>
</dbReference>
<evidence type="ECO:0000259" key="1">
    <source>
        <dbReference type="Pfam" id="PF22917"/>
    </source>
</evidence>
<dbReference type="OrthoDB" id="1731983at2759"/>
<gene>
    <name evidence="2" type="ORF">DHEL01_v205434</name>
</gene>
<dbReference type="PANTHER" id="PTHR32487:SF0">
    <property type="entry name" value="3-OXO-DELTA(4,5)-STEROID 5-BETA-REDUCTASE"/>
    <property type="match status" value="1"/>
</dbReference>
<dbReference type="AlphaFoldDB" id="A0A2P5I112"/>
<feature type="domain" description="PRISE-like Rossmann-fold" evidence="1">
    <location>
        <begin position="12"/>
        <end position="281"/>
    </location>
</feature>
<dbReference type="CDD" id="cd08948">
    <property type="entry name" value="5beta-POR_like_SDR_a"/>
    <property type="match status" value="1"/>
</dbReference>
<dbReference type="Proteomes" id="UP000094444">
    <property type="component" value="Unassembled WGS sequence"/>
</dbReference>
<dbReference type="InterPro" id="IPR055222">
    <property type="entry name" value="PRISE-like_Rossmann-fold"/>
</dbReference>
<sequence length="364" mass="41215">MASIHQPTSKIAFVTGANGITGNAIIEHLIRQPASEWSKIVITTRRVPKWPLWQDPRIRFIALDFLKPAEELVEQMKPLCDDVTHAFFASYVHETDFARLKDGNVPLFRNFLTAIDESSKSLQRVVLHTGGKNYGMHLGPVEVPVHEEIPRYEDHGENFYYAQEDIMFELAAKRGWHWNVIRPKAIIGYTPAGNGMSVALTVAIYFLICRELGEVPMFPGNKFMYEIVDDASYAPSIADMSVWASTHEHTKNEAFNHNNGDCIVWKQLWTKLGAHFGIEVPEVPDSAWTANGDTNKAERQIQLVEWAKDKKPAWERVVAKNGGNREAFDWATWDLLDWSLGAAWLTVVSVTKARVLPMSAPIFK</sequence>
<dbReference type="SUPFAM" id="SSF51735">
    <property type="entry name" value="NAD(P)-binding Rossmann-fold domains"/>
    <property type="match status" value="1"/>
</dbReference>
<keyword evidence="3" id="KW-1185">Reference proteome</keyword>
<dbReference type="STRING" id="158607.A0A2P5I112"/>
<accession>A0A2P5I112</accession>
<dbReference type="Gene3D" id="3.40.50.720">
    <property type="entry name" value="NAD(P)-binding Rossmann-like Domain"/>
    <property type="match status" value="1"/>
</dbReference>
<proteinExistence type="predicted"/>